<dbReference type="Proteomes" id="UP000242763">
    <property type="component" value="Unassembled WGS sequence"/>
</dbReference>
<dbReference type="STRING" id="1121003.SAMN03080618_02150"/>
<dbReference type="Pfam" id="PF00550">
    <property type="entry name" value="PP-binding"/>
    <property type="match status" value="1"/>
</dbReference>
<organism evidence="2 3">
    <name type="scientific">Aquamicrobium aerolatum DSM 21857</name>
    <dbReference type="NCBI Taxonomy" id="1121003"/>
    <lineage>
        <taxon>Bacteria</taxon>
        <taxon>Pseudomonadati</taxon>
        <taxon>Pseudomonadota</taxon>
        <taxon>Alphaproteobacteria</taxon>
        <taxon>Hyphomicrobiales</taxon>
        <taxon>Phyllobacteriaceae</taxon>
        <taxon>Aerobium</taxon>
    </lineage>
</organism>
<proteinExistence type="predicted"/>
<keyword evidence="3" id="KW-1185">Reference proteome</keyword>
<evidence type="ECO:0000313" key="3">
    <source>
        <dbReference type="Proteomes" id="UP000242763"/>
    </source>
</evidence>
<name>A0A1I3NTN4_9HYPH</name>
<evidence type="ECO:0000313" key="2">
    <source>
        <dbReference type="EMBL" id="SFJ12655.1"/>
    </source>
</evidence>
<dbReference type="InterPro" id="IPR009081">
    <property type="entry name" value="PP-bd_ACP"/>
</dbReference>
<protein>
    <submittedName>
        <fullName evidence="2">Phosphopantetheine attachment site</fullName>
    </submittedName>
</protein>
<dbReference type="PROSITE" id="PS50075">
    <property type="entry name" value="CARRIER"/>
    <property type="match status" value="1"/>
</dbReference>
<dbReference type="RefSeq" id="WP_091522025.1">
    <property type="nucleotide sequence ID" value="NZ_FORF01000011.1"/>
</dbReference>
<reference evidence="3" key="1">
    <citation type="submission" date="2016-10" db="EMBL/GenBank/DDBJ databases">
        <authorList>
            <person name="Varghese N."/>
            <person name="Submissions S."/>
        </authorList>
    </citation>
    <scope>NUCLEOTIDE SEQUENCE [LARGE SCALE GENOMIC DNA]</scope>
    <source>
        <strain evidence="3">DSM 21857</strain>
    </source>
</reference>
<dbReference type="SUPFAM" id="SSF47336">
    <property type="entry name" value="ACP-like"/>
    <property type="match status" value="1"/>
</dbReference>
<dbReference type="Gene3D" id="1.10.1200.10">
    <property type="entry name" value="ACP-like"/>
    <property type="match status" value="1"/>
</dbReference>
<dbReference type="AlphaFoldDB" id="A0A1I3NTN4"/>
<dbReference type="OrthoDB" id="8162906at2"/>
<accession>A0A1I3NTN4</accession>
<sequence length="86" mass="9385">MTQYASASVRETILQILAERKLGPAGEHDPLFSSGLLDSLAATEVLIQLESEYGVDLSDEDFDISRIDTLHSLEEMIEAQPGPRPG</sequence>
<dbReference type="EMBL" id="FORF01000011">
    <property type="protein sequence ID" value="SFJ12655.1"/>
    <property type="molecule type" value="Genomic_DNA"/>
</dbReference>
<evidence type="ECO:0000259" key="1">
    <source>
        <dbReference type="PROSITE" id="PS50075"/>
    </source>
</evidence>
<feature type="domain" description="Carrier" evidence="1">
    <location>
        <begin position="1"/>
        <end position="81"/>
    </location>
</feature>
<gene>
    <name evidence="2" type="ORF">SAMN03080618_02150</name>
</gene>
<dbReference type="InterPro" id="IPR036736">
    <property type="entry name" value="ACP-like_sf"/>
</dbReference>